<evidence type="ECO:0000313" key="1">
    <source>
        <dbReference type="EMBL" id="CCC74145.1"/>
    </source>
</evidence>
<accession>G0VSA5</accession>
<dbReference type="HOGENOM" id="CLU_1093296_0_0_9"/>
<protein>
    <submittedName>
        <fullName evidence="1">Uncharacterized protein</fullName>
    </submittedName>
</protein>
<dbReference type="Proteomes" id="UP000010111">
    <property type="component" value="Chromosome"/>
</dbReference>
<reference evidence="1 2" key="1">
    <citation type="journal article" date="2011" name="J. Bacteriol.">
        <title>Genome Sequence of the Ruminal Bacterium Megasphaera elsdenii.</title>
        <authorList>
            <person name="Marx H."/>
            <person name="Graf A.B."/>
            <person name="Tatto N."/>
            <person name="Thallinger G.G."/>
            <person name="Mattanovich D."/>
            <person name="Sauer M."/>
        </authorList>
    </citation>
    <scope>NUCLEOTIDE SEQUENCE [LARGE SCALE GENOMIC DNA]</scope>
    <source>
        <strain evidence="1 2">DSM 20460</strain>
    </source>
</reference>
<keyword evidence="2" id="KW-1185">Reference proteome</keyword>
<dbReference type="KEGG" id="med:MELS_1927"/>
<proteinExistence type="predicted"/>
<dbReference type="STRING" id="1064535.MELS_1927"/>
<gene>
    <name evidence="1" type="ORF">MELS_1927</name>
</gene>
<organism evidence="1 2">
    <name type="scientific">Megasphaera elsdenii DSM 20460</name>
    <dbReference type="NCBI Taxonomy" id="1064535"/>
    <lineage>
        <taxon>Bacteria</taxon>
        <taxon>Bacillati</taxon>
        <taxon>Bacillota</taxon>
        <taxon>Negativicutes</taxon>
        <taxon>Veillonellales</taxon>
        <taxon>Veillonellaceae</taxon>
        <taxon>Megasphaera</taxon>
    </lineage>
</organism>
<dbReference type="AlphaFoldDB" id="G0VSA5"/>
<dbReference type="RefSeq" id="WP_014016870.1">
    <property type="nucleotide sequence ID" value="NC_015873.1"/>
</dbReference>
<name>G0VSA5_MEGEL</name>
<dbReference type="EMBL" id="HE576794">
    <property type="protein sequence ID" value="CCC74145.1"/>
    <property type="molecule type" value="Genomic_DNA"/>
</dbReference>
<dbReference type="GeneID" id="97492518"/>
<evidence type="ECO:0000313" key="2">
    <source>
        <dbReference type="Proteomes" id="UP000010111"/>
    </source>
</evidence>
<sequence>MLYIPNDKTSDPRYNLGQIAGLALGKAYEARTSREAGKQVQNQRAKEAYDIQNQQNQALQGAYNAYIQAKQKEQDEGQLAAKNYNDNPTPENFQKLVDFVHKVHPGAEINNTAMTDALNYSKSGQSASLQPYRQAAMSAAQVINPYVDFSSSDWGTDTYNMGLNRANYTKNFEESNKGKTINGKGDKKYREFVDYNSTNPYNAGIQGPLQPNLPQAQPLNLKLNTPSPTPMTLQDAQPLGNYFNFGGLQKYVNQ</sequence>